<gene>
    <name evidence="8" type="ORF">OC842_001379</name>
</gene>
<dbReference type="InterPro" id="IPR001680">
    <property type="entry name" value="WD40_rpt"/>
</dbReference>
<evidence type="ECO:0000256" key="1">
    <source>
        <dbReference type="ARBA" id="ARBA00004496"/>
    </source>
</evidence>
<evidence type="ECO:0008006" key="10">
    <source>
        <dbReference type="Google" id="ProtNLM"/>
    </source>
</evidence>
<dbReference type="PROSITE" id="PS50082">
    <property type="entry name" value="WD_REPEATS_2"/>
    <property type="match status" value="2"/>
</dbReference>
<dbReference type="GO" id="GO:0000398">
    <property type="term" value="P:mRNA splicing, via spliceosome"/>
    <property type="evidence" value="ECO:0007669"/>
    <property type="project" value="TreeGrafter"/>
</dbReference>
<evidence type="ECO:0000256" key="6">
    <source>
        <dbReference type="PROSITE-ProRule" id="PRU00221"/>
    </source>
</evidence>
<dbReference type="EMBL" id="JAPDMQ010000049">
    <property type="protein sequence ID" value="KAK0538130.1"/>
    <property type="molecule type" value="Genomic_DNA"/>
</dbReference>
<dbReference type="Proteomes" id="UP001176521">
    <property type="component" value="Unassembled WGS sequence"/>
</dbReference>
<dbReference type="SMART" id="SM00320">
    <property type="entry name" value="WD40"/>
    <property type="match status" value="6"/>
</dbReference>
<dbReference type="Gene3D" id="2.130.10.10">
    <property type="entry name" value="YVTN repeat-like/Quinoprotein amine dehydrogenase"/>
    <property type="match status" value="2"/>
</dbReference>
<dbReference type="GO" id="GO:0005737">
    <property type="term" value="C:cytoplasm"/>
    <property type="evidence" value="ECO:0007669"/>
    <property type="project" value="UniProtKB-SubCell"/>
</dbReference>
<evidence type="ECO:0000256" key="7">
    <source>
        <dbReference type="SAM" id="MobiDB-lite"/>
    </source>
</evidence>
<protein>
    <recommendedName>
        <fullName evidence="10">Anaphase-promoting complex subunit 4 WD40 domain-containing protein</fullName>
    </recommendedName>
</protein>
<dbReference type="InterPro" id="IPR051980">
    <property type="entry name" value="WD_repeat_MORG1"/>
</dbReference>
<name>A0AAN6GF49_9BASI</name>
<organism evidence="8 9">
    <name type="scientific">Tilletia horrida</name>
    <dbReference type="NCBI Taxonomy" id="155126"/>
    <lineage>
        <taxon>Eukaryota</taxon>
        <taxon>Fungi</taxon>
        <taxon>Dikarya</taxon>
        <taxon>Basidiomycota</taxon>
        <taxon>Ustilaginomycotina</taxon>
        <taxon>Exobasidiomycetes</taxon>
        <taxon>Tilletiales</taxon>
        <taxon>Tilletiaceae</taxon>
        <taxon>Tilletia</taxon>
    </lineage>
</organism>
<accession>A0AAN6GF49</accession>
<comment type="caution">
    <text evidence="8">The sequence shown here is derived from an EMBL/GenBank/DDBJ whole genome shotgun (WGS) entry which is preliminary data.</text>
</comment>
<evidence type="ECO:0000256" key="2">
    <source>
        <dbReference type="ARBA" id="ARBA00022490"/>
    </source>
</evidence>
<dbReference type="PANTHER" id="PTHR22842">
    <property type="entry name" value="WD40 REPEAT PROTEIN"/>
    <property type="match status" value="1"/>
</dbReference>
<dbReference type="InterPro" id="IPR015943">
    <property type="entry name" value="WD40/YVTN_repeat-like_dom_sf"/>
</dbReference>
<evidence type="ECO:0000256" key="5">
    <source>
        <dbReference type="ARBA" id="ARBA00038145"/>
    </source>
</evidence>
<dbReference type="Pfam" id="PF00400">
    <property type="entry name" value="WD40"/>
    <property type="match status" value="2"/>
</dbReference>
<keyword evidence="9" id="KW-1185">Reference proteome</keyword>
<dbReference type="SUPFAM" id="SSF50978">
    <property type="entry name" value="WD40 repeat-like"/>
    <property type="match status" value="1"/>
</dbReference>
<dbReference type="GO" id="GO:0071013">
    <property type="term" value="C:catalytic step 2 spliceosome"/>
    <property type="evidence" value="ECO:0007669"/>
    <property type="project" value="TreeGrafter"/>
</dbReference>
<proteinExistence type="inferred from homology"/>
<dbReference type="PRINTS" id="PR00320">
    <property type="entry name" value="GPROTEINBRPT"/>
</dbReference>
<evidence type="ECO:0000256" key="3">
    <source>
        <dbReference type="ARBA" id="ARBA00022574"/>
    </source>
</evidence>
<dbReference type="InterPro" id="IPR020472">
    <property type="entry name" value="WD40_PAC1"/>
</dbReference>
<dbReference type="AlphaFoldDB" id="A0AAN6GF49"/>
<evidence type="ECO:0000313" key="9">
    <source>
        <dbReference type="Proteomes" id="UP001176521"/>
    </source>
</evidence>
<comment type="subcellular location">
    <subcellularLocation>
        <location evidence="1">Cytoplasm</location>
    </subcellularLocation>
</comment>
<dbReference type="PROSITE" id="PS50294">
    <property type="entry name" value="WD_REPEATS_REGION"/>
    <property type="match status" value="2"/>
</dbReference>
<feature type="region of interest" description="Disordered" evidence="7">
    <location>
        <begin position="1"/>
        <end position="34"/>
    </location>
</feature>
<evidence type="ECO:0000313" key="8">
    <source>
        <dbReference type="EMBL" id="KAK0538130.1"/>
    </source>
</evidence>
<keyword evidence="3 6" id="KW-0853">WD repeat</keyword>
<evidence type="ECO:0000256" key="4">
    <source>
        <dbReference type="ARBA" id="ARBA00022737"/>
    </source>
</evidence>
<reference evidence="8" key="1">
    <citation type="journal article" date="2023" name="PhytoFront">
        <title>Draft Genome Resources of Seven Strains of Tilletia horrida, Causal Agent of Kernel Smut of Rice.</title>
        <authorList>
            <person name="Khanal S."/>
            <person name="Antony Babu S."/>
            <person name="Zhou X.G."/>
        </authorList>
    </citation>
    <scope>NUCLEOTIDE SEQUENCE</scope>
    <source>
        <strain evidence="8">TX3</strain>
    </source>
</reference>
<dbReference type="PANTHER" id="PTHR22842:SF3">
    <property type="entry name" value="WD REPEAT DOMAIN-CONTAINING PROTEIN 83"/>
    <property type="match status" value="1"/>
</dbReference>
<keyword evidence="2" id="KW-0963">Cytoplasm</keyword>
<keyword evidence="4" id="KW-0677">Repeat</keyword>
<dbReference type="InterPro" id="IPR036322">
    <property type="entry name" value="WD40_repeat_dom_sf"/>
</dbReference>
<comment type="similarity">
    <text evidence="5">Belongs to the WD repeat MORG1 family.</text>
</comment>
<feature type="repeat" description="WD" evidence="6">
    <location>
        <begin position="44"/>
        <end position="76"/>
    </location>
</feature>
<feature type="repeat" description="WD" evidence="6">
    <location>
        <begin position="87"/>
        <end position="128"/>
    </location>
</feature>
<sequence>MAPLPGAEWRRPERKSGGGAAVDDGDEQHARGGGGGEVKLLHSFAAHKAAINTARWNSLGKYILTASSDRAISLWNAGSGPPCIKTYAGHSHDVHALDIAPDNATFASGGDDKSVLLWDVATAAIVRRFNQHVGRINDVRFAGAGASAGGGGEATHASNASTGNSVLLAAGFDTVVRAYDLRAANWRPIMEMKEAKDSITALALGKSTIFSASADGVIRSYDLRKGEIREDVFNKPIVSLTPNRNRSLLLVSTLDSTHRVLDLSDGTVLQTLRGHRNLSNRCHSVFTPDEASVLAGDETGILWRWDLLTADGAPVKPDQILSTKTAYGDRRRAADAPTRDPNAVQIAADVAHSRAVLWTEMSPIQNSGLCLTAGADGVLKIWQFS</sequence>